<protein>
    <submittedName>
        <fullName evidence="1">YhcN/YlaJ family sporulation lipoprotein</fullName>
    </submittedName>
</protein>
<accession>A0A9X3WLB3</accession>
<organism evidence="1 2">
    <name type="scientific">Aquibacillus koreensis</name>
    <dbReference type="NCBI Taxonomy" id="279446"/>
    <lineage>
        <taxon>Bacteria</taxon>
        <taxon>Bacillati</taxon>
        <taxon>Bacillota</taxon>
        <taxon>Bacilli</taxon>
        <taxon>Bacillales</taxon>
        <taxon>Bacillaceae</taxon>
        <taxon>Aquibacillus</taxon>
    </lineage>
</organism>
<dbReference type="Pfam" id="PF09580">
    <property type="entry name" value="Spore_YhcN_YlaJ"/>
    <property type="match status" value="1"/>
</dbReference>
<dbReference type="EMBL" id="JAMQJZ010000005">
    <property type="protein sequence ID" value="MDC3420366.1"/>
    <property type="molecule type" value="Genomic_DNA"/>
</dbReference>
<dbReference type="RefSeq" id="WP_259868994.1">
    <property type="nucleotide sequence ID" value="NZ_JAMQJZ010000005.1"/>
</dbReference>
<evidence type="ECO:0000313" key="1">
    <source>
        <dbReference type="EMBL" id="MDC3420366.1"/>
    </source>
</evidence>
<keyword evidence="2" id="KW-1185">Reference proteome</keyword>
<proteinExistence type="predicted"/>
<comment type="caution">
    <text evidence="1">The sequence shown here is derived from an EMBL/GenBank/DDBJ whole genome shotgun (WGS) entry which is preliminary data.</text>
</comment>
<dbReference type="InterPro" id="IPR019076">
    <property type="entry name" value="Spore_lipoprot_YhcN/YlaJ-like"/>
</dbReference>
<reference evidence="1" key="1">
    <citation type="submission" date="2022-06" db="EMBL/GenBank/DDBJ databases">
        <title>Aquibacillus sp. a new bacterium isolated from soil saline samples.</title>
        <authorList>
            <person name="Galisteo C."/>
            <person name="De La Haba R."/>
            <person name="Sanchez-Porro C."/>
            <person name="Ventosa A."/>
        </authorList>
    </citation>
    <scope>NUCLEOTIDE SEQUENCE</scope>
    <source>
        <strain evidence="1">JCM 12387</strain>
    </source>
</reference>
<dbReference type="AlphaFoldDB" id="A0A9X3WLB3"/>
<dbReference type="PROSITE" id="PS51257">
    <property type="entry name" value="PROKAR_LIPOPROTEIN"/>
    <property type="match status" value="1"/>
</dbReference>
<dbReference type="Proteomes" id="UP001145072">
    <property type="component" value="Unassembled WGS sequence"/>
</dbReference>
<gene>
    <name evidence="1" type="ORF">NC661_08310</name>
</gene>
<name>A0A9X3WLB3_9BACI</name>
<sequence>MISKKILYPTLCAITLTISGCTSNDEAGDMLDRSIDGNNEFDQFQAPDANNENNEISSQLGYVHYTEDEVKLDRETDHYISIDRNRLADTITRLILQYDGFEDVATLVTDEEVLIAYDKPEDIETEKAASMVKKSAVSVLPSFFNVYVSDQPVTFRDIQSLKNSTTVDDDYENTLENIITEMKKSPQGEEYDHVNEHLNDEM</sequence>
<evidence type="ECO:0000313" key="2">
    <source>
        <dbReference type="Proteomes" id="UP001145072"/>
    </source>
</evidence>
<keyword evidence="1" id="KW-0449">Lipoprotein</keyword>